<gene>
    <name evidence="3" type="ORF">EUX98_g7467</name>
</gene>
<dbReference type="AlphaFoldDB" id="A0A4S4MLR4"/>
<dbReference type="PANTHER" id="PTHR33096:SF1">
    <property type="entry name" value="CXC1-LIKE CYSTEINE CLUSTER ASSOCIATED WITH KDZ TRANSPOSASES DOMAIN-CONTAINING PROTEIN"/>
    <property type="match status" value="1"/>
</dbReference>
<dbReference type="EMBL" id="SGPM01000317">
    <property type="protein sequence ID" value="THH26719.1"/>
    <property type="molecule type" value="Genomic_DNA"/>
</dbReference>
<evidence type="ECO:0000259" key="2">
    <source>
        <dbReference type="Pfam" id="PF18803"/>
    </source>
</evidence>
<dbReference type="InterPro" id="IPR040521">
    <property type="entry name" value="KDZ"/>
</dbReference>
<protein>
    <recommendedName>
        <fullName evidence="2">CxC2-like cysteine cluster KDZ transposase-associated domain-containing protein</fullName>
    </recommendedName>
</protein>
<reference evidence="3 4" key="1">
    <citation type="submission" date="2019-02" db="EMBL/GenBank/DDBJ databases">
        <title>Genome sequencing of the rare red list fungi Antrodiella citrinella (Flaviporus citrinellus).</title>
        <authorList>
            <person name="Buettner E."/>
            <person name="Kellner H."/>
        </authorList>
    </citation>
    <scope>NUCLEOTIDE SEQUENCE [LARGE SCALE GENOMIC DNA]</scope>
    <source>
        <strain evidence="3 4">DSM 108506</strain>
    </source>
</reference>
<evidence type="ECO:0000313" key="3">
    <source>
        <dbReference type="EMBL" id="THH26719.1"/>
    </source>
</evidence>
<evidence type="ECO:0000256" key="1">
    <source>
        <dbReference type="SAM" id="MobiDB-lite"/>
    </source>
</evidence>
<accession>A0A4S4MLR4</accession>
<dbReference type="Proteomes" id="UP000308730">
    <property type="component" value="Unassembled WGS sequence"/>
</dbReference>
<dbReference type="OrthoDB" id="2750871at2759"/>
<feature type="region of interest" description="Disordered" evidence="1">
    <location>
        <begin position="61"/>
        <end position="89"/>
    </location>
</feature>
<organism evidence="3 4">
    <name type="scientific">Antrodiella citrinella</name>
    <dbReference type="NCBI Taxonomy" id="2447956"/>
    <lineage>
        <taxon>Eukaryota</taxon>
        <taxon>Fungi</taxon>
        <taxon>Dikarya</taxon>
        <taxon>Basidiomycota</taxon>
        <taxon>Agaricomycotina</taxon>
        <taxon>Agaricomycetes</taxon>
        <taxon>Polyporales</taxon>
        <taxon>Steccherinaceae</taxon>
        <taxon>Antrodiella</taxon>
    </lineage>
</organism>
<comment type="caution">
    <text evidence="3">The sequence shown here is derived from an EMBL/GenBank/DDBJ whole genome shotgun (WGS) entry which is preliminary data.</text>
</comment>
<evidence type="ECO:0000313" key="4">
    <source>
        <dbReference type="Proteomes" id="UP000308730"/>
    </source>
</evidence>
<dbReference type="InterPro" id="IPR041457">
    <property type="entry name" value="CxC2_KDZ-assoc"/>
</dbReference>
<feature type="domain" description="CxC2-like cysteine cluster KDZ transposase-associated" evidence="2">
    <location>
        <begin position="118"/>
        <end position="197"/>
    </location>
</feature>
<feature type="compositionally biased region" description="Acidic residues" evidence="1">
    <location>
        <begin position="80"/>
        <end position="89"/>
    </location>
</feature>
<name>A0A4S4MLR4_9APHY</name>
<dbReference type="Pfam" id="PF18803">
    <property type="entry name" value="CxC2"/>
    <property type="match status" value="1"/>
</dbReference>
<proteinExistence type="predicted"/>
<dbReference type="PANTHER" id="PTHR33096">
    <property type="entry name" value="CXC2 DOMAIN-CONTAINING PROTEIN"/>
    <property type="match status" value="1"/>
</dbReference>
<sequence length="843" mass="95314">MNEDVWYAPFIWGNFAAKIVSRHQYSAPTVVVQSIFAIHSIAEIGLELYVGHAPGARCPVYGEESATGRQPEFDPPPSGEAEDDTEEDRNDNAHFAEETQGYNVDEMRRPKGLDPWRNRFLTIVDITGIHYIRVKYCRCPDTLPEHRQLLRAGLYPSTQSQPCTAFTFQLLDDCHLENLECKTAFNNYYSKLRRITSKSFPHLVPDRYRELMRISRQWVYMKLRRWSGAVYDFPNDSDAPQGGLVLFCPACPQPGINLPENFREDPDQWKFMPTIMADGNFKAEQLTAKHPEDDVSLFDGKGFMVESAPYDAHLKATPDRTVNKSTCNEHRAVNQANTNRANLAVTGIGAAACDRHGCFFPHAVVNFQKGERQKNMDYAFAHAMGRWKGLLTRFLLLYDINCQYHKYLFDRLKESQHLSTVVDLAELIIRYGIGLFHVHGHNIKCYCRYAPTFIEGAGMIDGELIETLWEPLNHISGSIRAMSFFHRQETLDVHMSDSNWKKTTRIVPSILRKYKAAVKGVEETDEEYDMLCQRSIVQTNLETWLALEKEVHEARAQSMKNVHRMDVYEVAEESGPTRADMQLELAQEEKGDLVGAAAWLASGLKIEETQLAVAASARALPKGATVQQRAELVTMQKQLQNRIDIFQQKANLFLPLPAEEDDAEEDDEDGAAAIEFRGNEEVENARWDCDDLDFDEDAALPPSDFQLNLGLEDGDALPPERQVLALPSLSGILHRPEYRVLAAHELKLRIGQANDALRQLRMAIAQKSFLYRGRVRPARGSYSATTRAYSDVRAAQVSIQHAARIYSSARRAMVRLDAPPDVLLTYATLAPGDCALSPLCATH</sequence>
<dbReference type="Pfam" id="PF18758">
    <property type="entry name" value="KDZ"/>
    <property type="match status" value="1"/>
</dbReference>
<keyword evidence="4" id="KW-1185">Reference proteome</keyword>